<evidence type="ECO:0000256" key="1">
    <source>
        <dbReference type="ARBA" id="ARBA00002190"/>
    </source>
</evidence>
<dbReference type="STRING" id="113562.SAMN04489716_1439"/>
<dbReference type="GO" id="GO:0004803">
    <property type="term" value="F:transposase activity"/>
    <property type="evidence" value="ECO:0007669"/>
    <property type="project" value="UniProtKB-UniRule"/>
</dbReference>
<dbReference type="GO" id="GO:0006313">
    <property type="term" value="P:DNA transposition"/>
    <property type="evidence" value="ECO:0007669"/>
    <property type="project" value="UniProtKB-UniRule"/>
</dbReference>
<dbReference type="AlphaFoldDB" id="A0A1H1UH72"/>
<organism evidence="7 9">
    <name type="scientific">Actinoplanes derwentensis</name>
    <dbReference type="NCBI Taxonomy" id="113562"/>
    <lineage>
        <taxon>Bacteria</taxon>
        <taxon>Bacillati</taxon>
        <taxon>Actinomycetota</taxon>
        <taxon>Actinomycetes</taxon>
        <taxon>Micromonosporales</taxon>
        <taxon>Micromonosporaceae</taxon>
        <taxon>Actinoplanes</taxon>
    </lineage>
</organism>
<evidence type="ECO:0000256" key="6">
    <source>
        <dbReference type="RuleBase" id="RU365089"/>
    </source>
</evidence>
<protein>
    <recommendedName>
        <fullName evidence="6">Mutator family transposase</fullName>
    </recommendedName>
</protein>
<keyword evidence="3 6" id="KW-0815">Transposition</keyword>
<sequence length="431" mass="47642">MASGITSAPKKVTGTDRTLSPEQVAVAAMMADAKARGLELTGPNGLLKLFTKNVLETALNEEMTEHLGHEKNRAEVGRPSVNVRNGSRSKVVVSDAVGEVVIDVPRDREGTFEPKIVQKRQRRLSEVDQVILSLYAKGLTTGEISAHFAEIYGASVSKETVSRITDKVLDEQAQWSARPLDAVYAAVFIDAVVVKVRDGQVANRPIYAAIGVTLDGCKDVLGLWAGVGGEGAKFWMSVLVDLKNRGVRDAFFVVCDGLKGLPEVVTNVWPLAVVQTCIIHLIRNTFRLTSRADADTIKRDIKPICTAPNAEAALAALDDLDEKWGKKYRAMIRLWRNAWNEFIPFLDYDVEIRKVICSTNAIESLNARYRRAVRARGHFPTEQAALKCLYLVTRSLDPTGAGRTRWTMRWKPAIDAFAITFSDRWPGAETY</sequence>
<keyword evidence="4 6" id="KW-0238">DNA-binding</keyword>
<comment type="similarity">
    <text evidence="2 6">Belongs to the transposase mutator family.</text>
</comment>
<evidence type="ECO:0000313" key="7">
    <source>
        <dbReference type="EMBL" id="SDS71855.1"/>
    </source>
</evidence>
<evidence type="ECO:0000256" key="2">
    <source>
        <dbReference type="ARBA" id="ARBA00010961"/>
    </source>
</evidence>
<dbReference type="Pfam" id="PF00872">
    <property type="entry name" value="Transposase_mut"/>
    <property type="match status" value="1"/>
</dbReference>
<dbReference type="EMBL" id="LT629758">
    <property type="protein sequence ID" value="SDT80565.1"/>
    <property type="molecule type" value="Genomic_DNA"/>
</dbReference>
<evidence type="ECO:0000256" key="4">
    <source>
        <dbReference type="ARBA" id="ARBA00023125"/>
    </source>
</evidence>
<accession>A0A1H1UH72</accession>
<dbReference type="EMBL" id="LT629758">
    <property type="protein sequence ID" value="SDS71855.1"/>
    <property type="molecule type" value="Genomic_DNA"/>
</dbReference>
<name>A0A1H1UH72_9ACTN</name>
<dbReference type="InterPro" id="IPR001207">
    <property type="entry name" value="Transposase_mutator"/>
</dbReference>
<dbReference type="PROSITE" id="PS01007">
    <property type="entry name" value="TRANSPOSASE_MUTATOR"/>
    <property type="match status" value="1"/>
</dbReference>
<comment type="function">
    <text evidence="1 6">Required for the transposition of the insertion element.</text>
</comment>
<keyword evidence="9" id="KW-1185">Reference proteome</keyword>
<dbReference type="Proteomes" id="UP000198688">
    <property type="component" value="Chromosome I"/>
</dbReference>
<reference evidence="7 9" key="1">
    <citation type="submission" date="2016-10" db="EMBL/GenBank/DDBJ databases">
        <authorList>
            <person name="de Groot N.N."/>
        </authorList>
    </citation>
    <scope>NUCLEOTIDE SEQUENCE [LARGE SCALE GENOMIC DNA]</scope>
    <source>
        <strain evidence="7 9">DSM 43941</strain>
    </source>
</reference>
<dbReference type="NCBIfam" id="NF033543">
    <property type="entry name" value="transpos_IS256"/>
    <property type="match status" value="1"/>
</dbReference>
<evidence type="ECO:0000313" key="8">
    <source>
        <dbReference type="EMBL" id="SDT80565.1"/>
    </source>
</evidence>
<evidence type="ECO:0000256" key="3">
    <source>
        <dbReference type="ARBA" id="ARBA00022578"/>
    </source>
</evidence>
<dbReference type="PANTHER" id="PTHR33217">
    <property type="entry name" value="TRANSPOSASE FOR INSERTION SEQUENCE ELEMENT IS1081"/>
    <property type="match status" value="1"/>
</dbReference>
<evidence type="ECO:0000256" key="5">
    <source>
        <dbReference type="ARBA" id="ARBA00023172"/>
    </source>
</evidence>
<proteinExistence type="inferred from homology"/>
<dbReference type="GO" id="GO:0003677">
    <property type="term" value="F:DNA binding"/>
    <property type="evidence" value="ECO:0007669"/>
    <property type="project" value="UniProtKB-UniRule"/>
</dbReference>
<gene>
    <name evidence="7" type="ORF">SAMN04489716_1439</name>
    <name evidence="8" type="ORF">SAMN04489716_9258</name>
</gene>
<dbReference type="PANTHER" id="PTHR33217:SF8">
    <property type="entry name" value="MUTATOR FAMILY TRANSPOSASE"/>
    <property type="match status" value="1"/>
</dbReference>
<keyword evidence="5 6" id="KW-0233">DNA recombination</keyword>
<evidence type="ECO:0000313" key="9">
    <source>
        <dbReference type="Proteomes" id="UP000198688"/>
    </source>
</evidence>
<keyword evidence="6" id="KW-0814">Transposable element</keyword>